<dbReference type="GO" id="GO:0016757">
    <property type="term" value="F:glycosyltransferase activity"/>
    <property type="evidence" value="ECO:0007669"/>
    <property type="project" value="InterPro"/>
</dbReference>
<gene>
    <name evidence="3" type="ORF">UABAM_03456</name>
</gene>
<dbReference type="OrthoDB" id="259238at2"/>
<dbReference type="InterPro" id="IPR001296">
    <property type="entry name" value="Glyco_trans_1"/>
</dbReference>
<dbReference type="AlphaFoldDB" id="A0A5S9IND2"/>
<reference evidence="3 4" key="1">
    <citation type="submission" date="2019-08" db="EMBL/GenBank/DDBJ databases">
        <title>Complete genome sequence of Candidatus Uab amorphum.</title>
        <authorList>
            <person name="Shiratori T."/>
            <person name="Suzuki S."/>
            <person name="Kakizawa Y."/>
            <person name="Ishida K."/>
        </authorList>
    </citation>
    <scope>NUCLEOTIDE SEQUENCE [LARGE SCALE GENOMIC DNA]</scope>
    <source>
        <strain evidence="3 4">SRT547</strain>
    </source>
</reference>
<feature type="domain" description="Glycosyltransferase subfamily 4-like N-terminal" evidence="2">
    <location>
        <begin position="16"/>
        <end position="171"/>
    </location>
</feature>
<sequence length="361" mass="41256">MANKTVLFIFTSPALGGATRSTINIIQELQKYGYIPKIIFPKEGPATSMIVDMGFTYDIANLRQVSWQNPLRTLKVLWFWICYLRKNDIRLVHTQDLFNTRNIMYPTFFTRTPVICHIRFPMEPQNWFFRRLPKPHTFIFNSNALQQQMQTLLSKCPSAKSHVIYNSVDEESFVPKQVDNVKLRVAIIANFHKVKGHEDFFDMAAIVLAKYEQVVFDVIGDDTTGGTRMEELKLYSQKISDNVYFHGSIKNVSEVVRDVDIVVCSSHEEPFGRCLIEGMACEKPIVATRVGGIPEVVCDDSSILVPAKSPNKLAAAVLKLLQDKKLRLHMGRCGRQRVLKMFTNKVYVENIVGVYKGILEK</sequence>
<proteinExistence type="predicted"/>
<feature type="domain" description="Glycosyl transferase family 1" evidence="1">
    <location>
        <begin position="175"/>
        <end position="337"/>
    </location>
</feature>
<dbReference type="KEGG" id="uam:UABAM_03456"/>
<dbReference type="Pfam" id="PF13439">
    <property type="entry name" value="Glyco_transf_4"/>
    <property type="match status" value="1"/>
</dbReference>
<dbReference type="Gene3D" id="3.40.50.2000">
    <property type="entry name" value="Glycogen Phosphorylase B"/>
    <property type="match status" value="2"/>
</dbReference>
<evidence type="ECO:0000313" key="4">
    <source>
        <dbReference type="Proteomes" id="UP000326354"/>
    </source>
</evidence>
<dbReference type="PANTHER" id="PTHR12526">
    <property type="entry name" value="GLYCOSYLTRANSFERASE"/>
    <property type="match status" value="1"/>
</dbReference>
<dbReference type="InterPro" id="IPR028098">
    <property type="entry name" value="Glyco_trans_4-like_N"/>
</dbReference>
<evidence type="ECO:0000259" key="1">
    <source>
        <dbReference type="Pfam" id="PF00534"/>
    </source>
</evidence>
<dbReference type="SUPFAM" id="SSF53756">
    <property type="entry name" value="UDP-Glycosyltransferase/glycogen phosphorylase"/>
    <property type="match status" value="1"/>
</dbReference>
<dbReference type="Pfam" id="PF00534">
    <property type="entry name" value="Glycos_transf_1"/>
    <property type="match status" value="1"/>
</dbReference>
<dbReference type="PANTHER" id="PTHR12526:SF630">
    <property type="entry name" value="GLYCOSYLTRANSFERASE"/>
    <property type="match status" value="1"/>
</dbReference>
<dbReference type="EMBL" id="AP019860">
    <property type="protein sequence ID" value="BBM85093.1"/>
    <property type="molecule type" value="Genomic_DNA"/>
</dbReference>
<organism evidence="3 4">
    <name type="scientific">Uabimicrobium amorphum</name>
    <dbReference type="NCBI Taxonomy" id="2596890"/>
    <lineage>
        <taxon>Bacteria</taxon>
        <taxon>Pseudomonadati</taxon>
        <taxon>Planctomycetota</taxon>
        <taxon>Candidatus Uabimicrobiia</taxon>
        <taxon>Candidatus Uabimicrobiales</taxon>
        <taxon>Candidatus Uabimicrobiaceae</taxon>
        <taxon>Candidatus Uabimicrobium</taxon>
    </lineage>
</organism>
<name>A0A5S9IND2_UABAM</name>
<dbReference type="RefSeq" id="WP_151969213.1">
    <property type="nucleotide sequence ID" value="NZ_AP019860.1"/>
</dbReference>
<accession>A0A5S9IND2</accession>
<dbReference type="Proteomes" id="UP000326354">
    <property type="component" value="Chromosome"/>
</dbReference>
<protein>
    <submittedName>
        <fullName evidence="3">Glycosyl transferase family 1</fullName>
    </submittedName>
</protein>
<keyword evidence="3" id="KW-0808">Transferase</keyword>
<evidence type="ECO:0000259" key="2">
    <source>
        <dbReference type="Pfam" id="PF13439"/>
    </source>
</evidence>
<evidence type="ECO:0000313" key="3">
    <source>
        <dbReference type="EMBL" id="BBM85093.1"/>
    </source>
</evidence>
<keyword evidence="4" id="KW-1185">Reference proteome</keyword>
<dbReference type="CDD" id="cd03801">
    <property type="entry name" value="GT4_PimA-like"/>
    <property type="match status" value="1"/>
</dbReference>